<dbReference type="OrthoDB" id="10960at2157"/>
<dbReference type="InterPro" id="IPR015867">
    <property type="entry name" value="N-reg_PII/ATP_PRibTrfase_C"/>
</dbReference>
<evidence type="ECO:0000313" key="2">
    <source>
        <dbReference type="EMBL" id="ALI37580.1"/>
    </source>
</evidence>
<gene>
    <name evidence="2" type="ORF">NMY3_03397</name>
</gene>
<reference evidence="3" key="1">
    <citation type="submission" date="2015-10" db="EMBL/GenBank/DDBJ databases">
        <title>Niche specialization of a soil ammonia-oxidizing archaeon, Candidatus Nitrosocosmicus oleophilus.</title>
        <authorList>
            <person name="Jung M.-Y."/>
            <person name="Rhee S.-K."/>
        </authorList>
    </citation>
    <scope>NUCLEOTIDE SEQUENCE [LARGE SCALE GENOMIC DNA]</scope>
    <source>
        <strain evidence="3">MY3</strain>
    </source>
</reference>
<dbReference type="GO" id="GO:0030234">
    <property type="term" value="F:enzyme regulator activity"/>
    <property type="evidence" value="ECO:0007669"/>
    <property type="project" value="InterPro"/>
</dbReference>
<keyword evidence="1" id="KW-0597">Phosphoprotein</keyword>
<protein>
    <submittedName>
        <fullName evidence="2">Nitrogen regulatory protein P-II</fullName>
    </submittedName>
</protein>
<dbReference type="SUPFAM" id="SSF54913">
    <property type="entry name" value="GlnB-like"/>
    <property type="match status" value="1"/>
</dbReference>
<dbReference type="InterPro" id="IPR011322">
    <property type="entry name" value="N-reg_PII-like_a/b"/>
</dbReference>
<accession>A0A654M3C0</accession>
<dbReference type="AlphaFoldDB" id="A0A654M3C0"/>
<dbReference type="GeneID" id="60423243"/>
<dbReference type="Gene3D" id="3.30.70.120">
    <property type="match status" value="1"/>
</dbReference>
<dbReference type="KEGG" id="taa:NMY3_03397"/>
<dbReference type="GO" id="GO:0006808">
    <property type="term" value="P:regulation of nitrogen utilization"/>
    <property type="evidence" value="ECO:0007669"/>
    <property type="project" value="InterPro"/>
</dbReference>
<dbReference type="Proteomes" id="UP000058925">
    <property type="component" value="Chromosome"/>
</dbReference>
<dbReference type="InterPro" id="IPR002187">
    <property type="entry name" value="N-reg_PII"/>
</dbReference>
<feature type="modified residue" description="O-UMP-tyrosine" evidence="1">
    <location>
        <position position="51"/>
    </location>
</feature>
<dbReference type="Pfam" id="PF00543">
    <property type="entry name" value="P-II"/>
    <property type="match status" value="1"/>
</dbReference>
<dbReference type="PROSITE" id="PS51343">
    <property type="entry name" value="PII_GLNB_DOM"/>
    <property type="match status" value="1"/>
</dbReference>
<keyword evidence="3" id="KW-1185">Reference proteome</keyword>
<dbReference type="EMBL" id="CP012850">
    <property type="protein sequence ID" value="ALI37580.1"/>
    <property type="molecule type" value="Genomic_DNA"/>
</dbReference>
<organism evidence="2 3">
    <name type="scientific">Candidatus Nitrosocosmicus oleophilus</name>
    <dbReference type="NCBI Taxonomy" id="1353260"/>
    <lineage>
        <taxon>Archaea</taxon>
        <taxon>Nitrososphaerota</taxon>
        <taxon>Nitrososphaeria</taxon>
        <taxon>Nitrososphaerales</taxon>
        <taxon>Nitrososphaeraceae</taxon>
        <taxon>Candidatus Nitrosocosmicus</taxon>
    </lineage>
</organism>
<proteinExistence type="predicted"/>
<evidence type="ECO:0000313" key="3">
    <source>
        <dbReference type="Proteomes" id="UP000058925"/>
    </source>
</evidence>
<dbReference type="RefSeq" id="WP_196816630.1">
    <property type="nucleotide sequence ID" value="NZ_CP012850.1"/>
</dbReference>
<dbReference type="SMART" id="SM00938">
    <property type="entry name" value="P-II"/>
    <property type="match status" value="1"/>
</dbReference>
<name>A0A654M3C0_9ARCH</name>
<sequence length="105" mass="11990">MKGLIIYVKENNFNAVKQVLFDNQVDAITYFDVMGQGHLEREAKERIVQGYKTGEKYTPEFVRRTRVETIVIDDSKASAIVEALKAHADIHGRVFVYDVPDSQTL</sequence>
<evidence type="ECO:0000256" key="1">
    <source>
        <dbReference type="PIRSR" id="PIRSR602187-50"/>
    </source>
</evidence>